<accession>A0A7Z1DRD7</accession>
<name>A0A7Z1DRD7_9GAMM</name>
<evidence type="ECO:0000313" key="2">
    <source>
        <dbReference type="Proteomes" id="UP000216984"/>
    </source>
</evidence>
<dbReference type="Proteomes" id="UP000216984">
    <property type="component" value="Unassembled WGS sequence"/>
</dbReference>
<dbReference type="AlphaFoldDB" id="A0A7Z1DRD7"/>
<comment type="caution">
    <text evidence="1">The sequence shown here is derived from an EMBL/GenBank/DDBJ whole genome shotgun (WGS) entry which is preliminary data.</text>
</comment>
<gene>
    <name evidence="1" type="ORF">B9Q17_10000</name>
</gene>
<reference evidence="1 2" key="1">
    <citation type="submission" date="2017-06" db="EMBL/GenBank/DDBJ databases">
        <title>Draft genome sequence of the halophilic bacterium Marinobacter vinifirmus FB1.</title>
        <authorList>
            <person name="Stepanov V.G."/>
            <person name="Roberts D.J."/>
            <person name="Fox G.E."/>
        </authorList>
    </citation>
    <scope>NUCLEOTIDE SEQUENCE [LARGE SCALE GENOMIC DNA]</scope>
    <source>
        <strain evidence="1 2">FB1</strain>
    </source>
</reference>
<sequence length="61" mass="7209">MNNFPNMTEYKYNILLKFMNSEIENEIFLSRGNISHGELLSAYLEADPQFVETVKRFGFEK</sequence>
<protein>
    <submittedName>
        <fullName evidence="1">Uncharacterized protein</fullName>
    </submittedName>
</protein>
<evidence type="ECO:0000313" key="1">
    <source>
        <dbReference type="EMBL" id="OZC34589.1"/>
    </source>
</evidence>
<dbReference type="EMBL" id="NEFY01000035">
    <property type="protein sequence ID" value="OZC34589.1"/>
    <property type="molecule type" value="Genomic_DNA"/>
</dbReference>
<organism evidence="1 2">
    <name type="scientific">Marinobacter vinifirmus</name>
    <dbReference type="NCBI Taxonomy" id="355591"/>
    <lineage>
        <taxon>Bacteria</taxon>
        <taxon>Pseudomonadati</taxon>
        <taxon>Pseudomonadota</taxon>
        <taxon>Gammaproteobacteria</taxon>
        <taxon>Pseudomonadales</taxon>
        <taxon>Marinobacteraceae</taxon>
        <taxon>Marinobacter</taxon>
    </lineage>
</organism>
<keyword evidence="2" id="KW-1185">Reference proteome</keyword>
<proteinExistence type="predicted"/>